<gene>
    <name evidence="4" type="ORF">BKD30_14640</name>
</gene>
<comment type="similarity">
    <text evidence="1">Belongs to the AHA1 family.</text>
</comment>
<reference evidence="4 5" key="1">
    <citation type="submission" date="2016-12" db="EMBL/GenBank/DDBJ databases">
        <title>Draft genome of Tersicoccus phoenicis 1P05MA.</title>
        <authorList>
            <person name="Nakajima Y."/>
            <person name="Yoshizawa S."/>
            <person name="Nakamura K."/>
            <person name="Ogura Y."/>
            <person name="Hayashi T."/>
            <person name="Kogure K."/>
        </authorList>
    </citation>
    <scope>NUCLEOTIDE SEQUENCE [LARGE SCALE GENOMIC DNA]</scope>
    <source>
        <strain evidence="4 5">1p05MA</strain>
    </source>
</reference>
<feature type="domain" description="Activator of Hsp90 ATPase homologue 1/2-like C-terminal" evidence="3">
    <location>
        <begin position="23"/>
        <end position="165"/>
    </location>
</feature>
<accession>A0A1R1L6U2</accession>
<dbReference type="STRING" id="554083.BKD30_14640"/>
<dbReference type="RefSeq" id="WP_076705762.1">
    <property type="nucleotide sequence ID" value="NZ_MRDE01000081.1"/>
</dbReference>
<dbReference type="CDD" id="cd07826">
    <property type="entry name" value="SRPBCC_CalC_Aha1-like_9"/>
    <property type="match status" value="1"/>
</dbReference>
<dbReference type="EMBL" id="MRDE01000081">
    <property type="protein sequence ID" value="OMH23139.1"/>
    <property type="molecule type" value="Genomic_DNA"/>
</dbReference>
<dbReference type="OrthoDB" id="5185819at2"/>
<dbReference type="InterPro" id="IPR023393">
    <property type="entry name" value="START-like_dom_sf"/>
</dbReference>
<evidence type="ECO:0000259" key="3">
    <source>
        <dbReference type="Pfam" id="PF08327"/>
    </source>
</evidence>
<dbReference type="SUPFAM" id="SSF55961">
    <property type="entry name" value="Bet v1-like"/>
    <property type="match status" value="1"/>
</dbReference>
<organism evidence="4 5">
    <name type="scientific">Tersicoccus phoenicis</name>
    <dbReference type="NCBI Taxonomy" id="554083"/>
    <lineage>
        <taxon>Bacteria</taxon>
        <taxon>Bacillati</taxon>
        <taxon>Actinomycetota</taxon>
        <taxon>Actinomycetes</taxon>
        <taxon>Micrococcales</taxon>
        <taxon>Micrococcaceae</taxon>
        <taxon>Tersicoccus</taxon>
    </lineage>
</organism>
<dbReference type="Pfam" id="PF08327">
    <property type="entry name" value="AHSA1"/>
    <property type="match status" value="1"/>
</dbReference>
<evidence type="ECO:0000313" key="4">
    <source>
        <dbReference type="EMBL" id="OMH23139.1"/>
    </source>
</evidence>
<evidence type="ECO:0000256" key="1">
    <source>
        <dbReference type="ARBA" id="ARBA00006817"/>
    </source>
</evidence>
<dbReference type="Proteomes" id="UP000187085">
    <property type="component" value="Unassembled WGS sequence"/>
</dbReference>
<comment type="caution">
    <text evidence="4">The sequence shown here is derived from an EMBL/GenBank/DDBJ whole genome shotgun (WGS) entry which is preliminary data.</text>
</comment>
<dbReference type="AlphaFoldDB" id="A0A1R1L6U2"/>
<name>A0A1R1L6U2_9MICC</name>
<sequence>MSNALTIEAPAGLPFIDSTREFDAPVAAVFRAHADPDLVSRWMGPRGYTMEVGTWDFRSGGAWSFVHRDPAGAQFRFRGTFHTVRENEFAVQTFEFEGVPDIVSIESMTFEALPAKPGEKGTGGRPRTRLRGHAVYPSLAARDGMLASGMDTGMREGYERLDEVLGELATDPAVDQNDDQPETRASALR</sequence>
<dbReference type="InterPro" id="IPR013538">
    <property type="entry name" value="ASHA1/2-like_C"/>
</dbReference>
<feature type="region of interest" description="Disordered" evidence="2">
    <location>
        <begin position="164"/>
        <end position="189"/>
    </location>
</feature>
<dbReference type="Gene3D" id="3.30.530.20">
    <property type="match status" value="1"/>
</dbReference>
<evidence type="ECO:0000256" key="2">
    <source>
        <dbReference type="SAM" id="MobiDB-lite"/>
    </source>
</evidence>
<evidence type="ECO:0000313" key="5">
    <source>
        <dbReference type="Proteomes" id="UP000187085"/>
    </source>
</evidence>
<keyword evidence="5" id="KW-1185">Reference proteome</keyword>
<proteinExistence type="inferred from homology"/>
<protein>
    <submittedName>
        <fullName evidence="4">Polyketide cyclase</fullName>
    </submittedName>
</protein>